<sequence>MQYFFAVLAFVPIAYSIRAYDFWMKKDPDRLQSERYLIERQIVGRIGYKSDDGVVEAEVSSQPILIENPKLDAGDVQ</sequence>
<protein>
    <submittedName>
        <fullName evidence="1">Uncharacterized protein</fullName>
    </submittedName>
</protein>
<dbReference type="EMBL" id="FRDF01000002">
    <property type="protein sequence ID" value="SHN49137.1"/>
    <property type="molecule type" value="Genomic_DNA"/>
</dbReference>
<evidence type="ECO:0000313" key="1">
    <source>
        <dbReference type="EMBL" id="SHN49137.1"/>
    </source>
</evidence>
<dbReference type="AlphaFoldDB" id="A0A1M7RS43"/>
<evidence type="ECO:0000313" key="2">
    <source>
        <dbReference type="Proteomes" id="UP000184391"/>
    </source>
</evidence>
<gene>
    <name evidence="1" type="ORF">SAMN02745193_00282</name>
</gene>
<dbReference type="STRING" id="198312.SAMN02745193_00282"/>
<organism evidence="1 2">
    <name type="scientific">Erythrobacter sanguineus</name>
    <dbReference type="NCBI Taxonomy" id="198312"/>
    <lineage>
        <taxon>Bacteria</taxon>
        <taxon>Pseudomonadati</taxon>
        <taxon>Pseudomonadota</taxon>
        <taxon>Alphaproteobacteria</taxon>
        <taxon>Sphingomonadales</taxon>
        <taxon>Erythrobacteraceae</taxon>
        <taxon>Erythrobacter/Porphyrobacter group</taxon>
        <taxon>Erythrobacter</taxon>
    </lineage>
</organism>
<proteinExistence type="predicted"/>
<accession>A0A1M7RS43</accession>
<reference evidence="2" key="1">
    <citation type="submission" date="2016-12" db="EMBL/GenBank/DDBJ databases">
        <authorList>
            <person name="Varghese N."/>
            <person name="Submissions S."/>
        </authorList>
    </citation>
    <scope>NUCLEOTIDE SEQUENCE [LARGE SCALE GENOMIC DNA]</scope>
    <source>
        <strain evidence="2">DSM 11032</strain>
    </source>
</reference>
<name>A0A1M7RS43_9SPHN</name>
<dbReference type="Proteomes" id="UP000184391">
    <property type="component" value="Unassembled WGS sequence"/>
</dbReference>
<keyword evidence="2" id="KW-1185">Reference proteome</keyword>